<feature type="compositionally biased region" description="Low complexity" evidence="1">
    <location>
        <begin position="70"/>
        <end position="85"/>
    </location>
</feature>
<sequence>MQMFISSVLSALETLLKGLAWLLREVIFIIFGRGESPPPPPHPSTKYPSAQGSIYHLYPPPPPHPSTKYSQSPSAHQSSSQQQGSTYHLYPPPPPHPSTKYSQSPSAHQSPLQQQGSTYRLYPPPPSHPAIRYSQYFSAHLPQYIPYRPYRQQSVQFPAQLTPPVSPDVAPVTEPLRSYIPQDTPFQPYRQQSIQFPAQPTLPVSLDVTAVTEPIRSDTPQACLLTSSKYSQPPSAHRSPSQYTPFQPYCQQSVQFPAQLSPPVSPDVALVIEPVQSDTPQQSRRFSGPELVTRAPEVVVTPIVIDPYEDPGSLRLKARSEGSRMEECFKQSREAFARNERALAKQLSLRGEAYKANMVRLDKEASTKIFQEHNQRHRSNTIDLHGLFVSEAKVYFDDAVQEVRDRGESLLRVIVGRGNHSENNIARIKPAIQEYGQSLGLGIEVDPLNNGCLVVSLDPS</sequence>
<dbReference type="InterPro" id="IPR002625">
    <property type="entry name" value="Smr_dom"/>
</dbReference>
<dbReference type="InterPro" id="IPR013899">
    <property type="entry name" value="DUF1771"/>
</dbReference>
<dbReference type="GeneID" id="64629711"/>
<feature type="domain" description="Smr" evidence="2">
    <location>
        <begin position="382"/>
        <end position="458"/>
    </location>
</feature>
<dbReference type="AlphaFoldDB" id="A0A9P7EAE9"/>
<dbReference type="PROSITE" id="PS50828">
    <property type="entry name" value="SMR"/>
    <property type="match status" value="1"/>
</dbReference>
<dbReference type="SUPFAM" id="SSF160443">
    <property type="entry name" value="SMR domain-like"/>
    <property type="match status" value="1"/>
</dbReference>
<evidence type="ECO:0000256" key="1">
    <source>
        <dbReference type="SAM" id="MobiDB-lite"/>
    </source>
</evidence>
<dbReference type="Gene3D" id="3.30.1370.110">
    <property type="match status" value="1"/>
</dbReference>
<dbReference type="InterPro" id="IPR053020">
    <property type="entry name" value="Smr_domain_protein"/>
</dbReference>
<dbReference type="PANTHER" id="PTHR47417">
    <property type="entry name" value="SMR DOMAIN-CONTAINING PROTEIN YPL199C"/>
    <property type="match status" value="1"/>
</dbReference>
<keyword evidence="4" id="KW-1185">Reference proteome</keyword>
<dbReference type="SMART" id="SM00463">
    <property type="entry name" value="SMR"/>
    <property type="match status" value="1"/>
</dbReference>
<proteinExistence type="predicted"/>
<comment type="caution">
    <text evidence="3">The sequence shown here is derived from an EMBL/GenBank/DDBJ whole genome shotgun (WGS) entry which is preliminary data.</text>
</comment>
<gene>
    <name evidence="3" type="ORF">BJ212DRAFT_1356152</name>
</gene>
<accession>A0A9P7EAE9</accession>
<dbReference type="SMART" id="SM01162">
    <property type="entry name" value="DUF1771"/>
    <property type="match status" value="1"/>
</dbReference>
<dbReference type="EMBL" id="JABBWG010000017">
    <property type="protein sequence ID" value="KAG1816052.1"/>
    <property type="molecule type" value="Genomic_DNA"/>
</dbReference>
<feature type="compositionally biased region" description="Polar residues" evidence="1">
    <location>
        <begin position="99"/>
        <end position="118"/>
    </location>
</feature>
<dbReference type="Proteomes" id="UP000807769">
    <property type="component" value="Unassembled WGS sequence"/>
</dbReference>
<evidence type="ECO:0000313" key="4">
    <source>
        <dbReference type="Proteomes" id="UP000807769"/>
    </source>
</evidence>
<feature type="region of interest" description="Disordered" evidence="1">
    <location>
        <begin position="35"/>
        <end position="125"/>
    </location>
</feature>
<dbReference type="RefSeq" id="XP_041192858.1">
    <property type="nucleotide sequence ID" value="XM_041335694.1"/>
</dbReference>
<evidence type="ECO:0000313" key="3">
    <source>
        <dbReference type="EMBL" id="KAG1816052.1"/>
    </source>
</evidence>
<protein>
    <recommendedName>
        <fullName evidence="2">Smr domain-containing protein</fullName>
    </recommendedName>
</protein>
<dbReference type="InterPro" id="IPR036063">
    <property type="entry name" value="Smr_dom_sf"/>
</dbReference>
<dbReference type="PANTHER" id="PTHR47417:SF1">
    <property type="entry name" value="SMR DOMAIN-CONTAINING PROTEIN YPL199C"/>
    <property type="match status" value="1"/>
</dbReference>
<evidence type="ECO:0000259" key="2">
    <source>
        <dbReference type="PROSITE" id="PS50828"/>
    </source>
</evidence>
<name>A0A9P7EAE9_9AGAM</name>
<dbReference type="OrthoDB" id="3231855at2759"/>
<dbReference type="Pfam" id="PF08590">
    <property type="entry name" value="DUF1771"/>
    <property type="match status" value="1"/>
</dbReference>
<dbReference type="Pfam" id="PF01713">
    <property type="entry name" value="Smr"/>
    <property type="match status" value="1"/>
</dbReference>
<organism evidence="3 4">
    <name type="scientific">Suillus subaureus</name>
    <dbReference type="NCBI Taxonomy" id="48587"/>
    <lineage>
        <taxon>Eukaryota</taxon>
        <taxon>Fungi</taxon>
        <taxon>Dikarya</taxon>
        <taxon>Basidiomycota</taxon>
        <taxon>Agaricomycotina</taxon>
        <taxon>Agaricomycetes</taxon>
        <taxon>Agaricomycetidae</taxon>
        <taxon>Boletales</taxon>
        <taxon>Suillineae</taxon>
        <taxon>Suillaceae</taxon>
        <taxon>Suillus</taxon>
    </lineage>
</organism>
<reference evidence="3" key="1">
    <citation type="journal article" date="2020" name="New Phytol.">
        <title>Comparative genomics reveals dynamic genome evolution in host specialist ectomycorrhizal fungi.</title>
        <authorList>
            <person name="Lofgren L.A."/>
            <person name="Nguyen N.H."/>
            <person name="Vilgalys R."/>
            <person name="Ruytinx J."/>
            <person name="Liao H.L."/>
            <person name="Branco S."/>
            <person name="Kuo A."/>
            <person name="LaButti K."/>
            <person name="Lipzen A."/>
            <person name="Andreopoulos W."/>
            <person name="Pangilinan J."/>
            <person name="Riley R."/>
            <person name="Hundley H."/>
            <person name="Na H."/>
            <person name="Barry K."/>
            <person name="Grigoriev I.V."/>
            <person name="Stajich J.E."/>
            <person name="Kennedy P.G."/>
        </authorList>
    </citation>
    <scope>NUCLEOTIDE SEQUENCE</scope>
    <source>
        <strain evidence="3">MN1</strain>
    </source>
</reference>